<organism evidence="2 3">
    <name type="scientific">Mya arenaria</name>
    <name type="common">Soft-shell clam</name>
    <dbReference type="NCBI Taxonomy" id="6604"/>
    <lineage>
        <taxon>Eukaryota</taxon>
        <taxon>Metazoa</taxon>
        <taxon>Spiralia</taxon>
        <taxon>Lophotrochozoa</taxon>
        <taxon>Mollusca</taxon>
        <taxon>Bivalvia</taxon>
        <taxon>Autobranchia</taxon>
        <taxon>Heteroconchia</taxon>
        <taxon>Euheterodonta</taxon>
        <taxon>Imparidentia</taxon>
        <taxon>Neoheterodontei</taxon>
        <taxon>Myida</taxon>
        <taxon>Myoidea</taxon>
        <taxon>Myidae</taxon>
        <taxon>Mya</taxon>
    </lineage>
</organism>
<feature type="non-terminal residue" evidence="2">
    <location>
        <position position="206"/>
    </location>
</feature>
<feature type="region of interest" description="Disordered" evidence="1">
    <location>
        <begin position="1"/>
        <end position="35"/>
    </location>
</feature>
<dbReference type="Proteomes" id="UP001164746">
    <property type="component" value="Chromosome 6"/>
</dbReference>
<dbReference type="EMBL" id="CP111017">
    <property type="protein sequence ID" value="WAR09043.1"/>
    <property type="molecule type" value="Genomic_DNA"/>
</dbReference>
<dbReference type="PANTHER" id="PTHR31751">
    <property type="entry name" value="SI:CH211-108C17.2-RELATED-RELATED"/>
    <property type="match status" value="1"/>
</dbReference>
<protein>
    <submittedName>
        <fullName evidence="2">Uncharacterized protein</fullName>
    </submittedName>
</protein>
<reference evidence="2" key="1">
    <citation type="submission" date="2022-11" db="EMBL/GenBank/DDBJ databases">
        <title>Centuries of genome instability and evolution in soft-shell clam transmissible cancer (bioRxiv).</title>
        <authorList>
            <person name="Hart S.F.M."/>
            <person name="Yonemitsu M.A."/>
            <person name="Giersch R.M."/>
            <person name="Beal B.F."/>
            <person name="Arriagada G."/>
            <person name="Davis B.W."/>
            <person name="Ostrander E.A."/>
            <person name="Goff S.P."/>
            <person name="Metzger M.J."/>
        </authorList>
    </citation>
    <scope>NUCLEOTIDE SEQUENCE</scope>
    <source>
        <strain evidence="2">MELC-2E11</strain>
        <tissue evidence="2">Siphon/mantle</tissue>
    </source>
</reference>
<dbReference type="PANTHER" id="PTHR31751:SF42">
    <property type="entry name" value="PROTEIN CBG10204"/>
    <property type="match status" value="1"/>
</dbReference>
<sequence>DQTSTPFDKGDSSIGFEDGAGPEQHSDFSDGVSAGDNSTLRMKQLGTNTLRGQRKFLVFEKNLMPPFKTCDMCSHHVCDCGHTRRLESQPKINSIPAGNLLSAGILFAGCSPSKVLRVFEFMNIMAITLNTFFDHQRTFWLGGTHFIFSNRCYTSTQFSNNEVKSSYHMELEGLMRALSALERGGIEIADIITDRHMLIQKWLFGM</sequence>
<name>A0ABY7EG92_MYAAR</name>
<evidence type="ECO:0000313" key="3">
    <source>
        <dbReference type="Proteomes" id="UP001164746"/>
    </source>
</evidence>
<evidence type="ECO:0000313" key="2">
    <source>
        <dbReference type="EMBL" id="WAR09043.1"/>
    </source>
</evidence>
<accession>A0ABY7EG92</accession>
<proteinExistence type="predicted"/>
<keyword evidence="3" id="KW-1185">Reference proteome</keyword>
<gene>
    <name evidence="2" type="ORF">MAR_019001</name>
</gene>
<evidence type="ECO:0000256" key="1">
    <source>
        <dbReference type="SAM" id="MobiDB-lite"/>
    </source>
</evidence>